<accession>A0A315EPL6</accession>
<dbReference type="InterPro" id="IPR036909">
    <property type="entry name" value="Cyt_c-like_dom_sf"/>
</dbReference>
<dbReference type="InterPro" id="IPR002324">
    <property type="entry name" value="Cyt_c_ID"/>
</dbReference>
<dbReference type="SUPFAM" id="SSF46626">
    <property type="entry name" value="Cytochrome c"/>
    <property type="match status" value="2"/>
</dbReference>
<keyword evidence="10" id="KW-1185">Reference proteome</keyword>
<dbReference type="GO" id="GO:0020037">
    <property type="term" value="F:heme binding"/>
    <property type="evidence" value="ECO:0007669"/>
    <property type="project" value="InterPro"/>
</dbReference>
<gene>
    <name evidence="9" type="ORF">B9Z44_03720</name>
</gene>
<evidence type="ECO:0000256" key="4">
    <source>
        <dbReference type="ARBA" id="ARBA00022982"/>
    </source>
</evidence>
<keyword evidence="5 6" id="KW-0408">Iron</keyword>
<organism evidence="9 10">
    <name type="scientific">Limnohabitans curvus</name>
    <dbReference type="NCBI Taxonomy" id="323423"/>
    <lineage>
        <taxon>Bacteria</taxon>
        <taxon>Pseudomonadati</taxon>
        <taxon>Pseudomonadota</taxon>
        <taxon>Betaproteobacteria</taxon>
        <taxon>Burkholderiales</taxon>
        <taxon>Comamonadaceae</taxon>
        <taxon>Limnohabitans</taxon>
    </lineage>
</organism>
<dbReference type="PANTHER" id="PTHR35008:SF8">
    <property type="entry name" value="ALCOHOL DEHYDROGENASE CYTOCHROME C SUBUNIT"/>
    <property type="match status" value="1"/>
</dbReference>
<dbReference type="GO" id="GO:0005506">
    <property type="term" value="F:iron ion binding"/>
    <property type="evidence" value="ECO:0007669"/>
    <property type="project" value="InterPro"/>
</dbReference>
<keyword evidence="2 6" id="KW-0349">Heme</keyword>
<feature type="domain" description="Cytochrome c" evidence="8">
    <location>
        <begin position="272"/>
        <end position="357"/>
    </location>
</feature>
<evidence type="ECO:0000313" key="9">
    <source>
        <dbReference type="EMBL" id="PUE58778.1"/>
    </source>
</evidence>
<feature type="binding site" description="covalent" evidence="6">
    <location>
        <position position="336"/>
    </location>
    <ligand>
        <name>heme c</name>
        <dbReference type="ChEBI" id="CHEBI:61717"/>
    </ligand>
</feature>
<name>A0A315EPL6_9BURK</name>
<reference evidence="9 10" key="1">
    <citation type="submission" date="2017-04" db="EMBL/GenBank/DDBJ databases">
        <title>Unexpected and diverse lifestyles within the genus Limnohabitans.</title>
        <authorList>
            <person name="Kasalicky V."/>
            <person name="Mehrshad M."/>
            <person name="Andrei S.-A."/>
            <person name="Salcher M."/>
            <person name="Kratochvilova H."/>
            <person name="Simek K."/>
            <person name="Ghai R."/>
        </authorList>
    </citation>
    <scope>NUCLEOTIDE SEQUENCE [LARGE SCALE GENOMIC DNA]</scope>
    <source>
        <strain evidence="9 10">MWH-C5</strain>
    </source>
</reference>
<feature type="signal peptide" evidence="7">
    <location>
        <begin position="1"/>
        <end position="22"/>
    </location>
</feature>
<dbReference type="InterPro" id="IPR009056">
    <property type="entry name" value="Cyt_c-like_dom"/>
</dbReference>
<feature type="binding site" description="covalent" evidence="6">
    <location>
        <position position="291"/>
    </location>
    <ligand>
        <name>heme c</name>
        <dbReference type="ChEBI" id="CHEBI:61717"/>
    </ligand>
</feature>
<evidence type="ECO:0000256" key="7">
    <source>
        <dbReference type="SAM" id="SignalP"/>
    </source>
</evidence>
<sequence>MSKFRKVVLTTALLAVAGFVSAQSTAYPGVGRPATLKEVAAWDIDVRPDFKGLPAGSGSVAQGQDLWEAKCAHCHGVFGESNEVFSPLIGGTTNDDIKTGNVANLKRADFPGRTTIMKVATVSTLWDYINRAMPWTAPKSLKPDEVYAVTAYLLSLADVVPENFVLSDKNMAEVQKRMPNRNGMTTQHAMWAGKEFNGTAKPDTANVACMKDCIPEAKVASMLPDYARNAHGNLADQNRLVGQQHGANTAVPENKSVPVGAASVTPVAKPAAKVADPALALLGKHNCTACHAQNTKVVGPSFNDIAKKYPGKVDYLAGKIKAGGAGGAGVWGAIPMPAQTASEADIKTIANWLAAGAAK</sequence>
<dbReference type="PRINTS" id="PR00606">
    <property type="entry name" value="CYTCHROMECID"/>
</dbReference>
<proteinExistence type="predicted"/>
<keyword evidence="1" id="KW-0813">Transport</keyword>
<dbReference type="PANTHER" id="PTHR35008">
    <property type="entry name" value="BLL4482 PROTEIN-RELATED"/>
    <property type="match status" value="1"/>
</dbReference>
<dbReference type="InterPro" id="IPR051459">
    <property type="entry name" value="Cytochrome_c-type_DH"/>
</dbReference>
<dbReference type="Pfam" id="PF13442">
    <property type="entry name" value="Cytochrome_CBB3"/>
    <property type="match status" value="1"/>
</dbReference>
<evidence type="ECO:0000256" key="2">
    <source>
        <dbReference type="ARBA" id="ARBA00022617"/>
    </source>
</evidence>
<keyword evidence="3 6" id="KW-0479">Metal-binding</keyword>
<feature type="domain" description="Cytochrome c" evidence="8">
    <location>
        <begin position="58"/>
        <end position="157"/>
    </location>
</feature>
<evidence type="ECO:0000259" key="8">
    <source>
        <dbReference type="PROSITE" id="PS51007"/>
    </source>
</evidence>
<dbReference type="Pfam" id="PF00034">
    <property type="entry name" value="Cytochrom_C"/>
    <property type="match status" value="1"/>
</dbReference>
<keyword evidence="4" id="KW-0249">Electron transport</keyword>
<dbReference type="EMBL" id="NESP01000001">
    <property type="protein sequence ID" value="PUE58778.1"/>
    <property type="molecule type" value="Genomic_DNA"/>
</dbReference>
<dbReference type="RefSeq" id="WP_108401738.1">
    <property type="nucleotide sequence ID" value="NZ_NESP01000001.1"/>
</dbReference>
<evidence type="ECO:0000256" key="3">
    <source>
        <dbReference type="ARBA" id="ARBA00022723"/>
    </source>
</evidence>
<dbReference type="GO" id="GO:0009055">
    <property type="term" value="F:electron transfer activity"/>
    <property type="evidence" value="ECO:0007669"/>
    <property type="project" value="InterPro"/>
</dbReference>
<dbReference type="AlphaFoldDB" id="A0A315EPL6"/>
<keyword evidence="7" id="KW-0732">Signal</keyword>
<feature type="binding site" description="covalent" evidence="6">
    <location>
        <position position="287"/>
    </location>
    <ligand>
        <name>heme c</name>
        <dbReference type="ChEBI" id="CHEBI:61717"/>
    </ligand>
</feature>
<dbReference type="Gene3D" id="1.10.760.10">
    <property type="entry name" value="Cytochrome c-like domain"/>
    <property type="match status" value="2"/>
</dbReference>
<dbReference type="PROSITE" id="PS51007">
    <property type="entry name" value="CYTC"/>
    <property type="match status" value="2"/>
</dbReference>
<comment type="PTM">
    <text evidence="6">Binds 1 heme c group covalently per subunit.</text>
</comment>
<evidence type="ECO:0000313" key="10">
    <source>
        <dbReference type="Proteomes" id="UP000251341"/>
    </source>
</evidence>
<protein>
    <submittedName>
        <fullName evidence="9">Cytochrome C</fullName>
    </submittedName>
</protein>
<feature type="chain" id="PRO_5016343474" evidence="7">
    <location>
        <begin position="23"/>
        <end position="359"/>
    </location>
</feature>
<evidence type="ECO:0000256" key="1">
    <source>
        <dbReference type="ARBA" id="ARBA00022448"/>
    </source>
</evidence>
<evidence type="ECO:0000256" key="6">
    <source>
        <dbReference type="PIRSR" id="PIRSR602324-1"/>
    </source>
</evidence>
<comment type="caution">
    <text evidence="9">The sequence shown here is derived from an EMBL/GenBank/DDBJ whole genome shotgun (WGS) entry which is preliminary data.</text>
</comment>
<dbReference type="Proteomes" id="UP000251341">
    <property type="component" value="Unassembled WGS sequence"/>
</dbReference>
<evidence type="ECO:0000256" key="5">
    <source>
        <dbReference type="ARBA" id="ARBA00023004"/>
    </source>
</evidence>